<evidence type="ECO:0000313" key="2">
    <source>
        <dbReference type="EMBL" id="OQV21153.1"/>
    </source>
</evidence>
<dbReference type="Proteomes" id="UP000192578">
    <property type="component" value="Unassembled WGS sequence"/>
</dbReference>
<reference evidence="3" key="1">
    <citation type="submission" date="2017-01" db="EMBL/GenBank/DDBJ databases">
        <title>Comparative genomics of anhydrobiosis in the tardigrade Hypsibius dujardini.</title>
        <authorList>
            <person name="Yoshida Y."/>
            <person name="Koutsovoulos G."/>
            <person name="Laetsch D."/>
            <person name="Stevens L."/>
            <person name="Kumar S."/>
            <person name="Horikawa D."/>
            <person name="Ishino K."/>
            <person name="Komine S."/>
            <person name="Tomita M."/>
            <person name="Blaxter M."/>
            <person name="Arakawa K."/>
        </authorList>
    </citation>
    <scope>NUCLEOTIDE SEQUENCE [LARGE SCALE GENOMIC DNA]</scope>
    <source>
        <strain evidence="3">Z151</strain>
    </source>
</reference>
<comment type="caution">
    <text evidence="2">The sequence shown here is derived from an EMBL/GenBank/DDBJ whole genome shotgun (WGS) entry which is preliminary data.</text>
</comment>
<evidence type="ECO:0000256" key="1">
    <source>
        <dbReference type="SAM" id="MobiDB-lite"/>
    </source>
</evidence>
<dbReference type="OrthoDB" id="10545855at2759"/>
<keyword evidence="3" id="KW-1185">Reference proteome</keyword>
<sequence>MSSYRDEEADPGFDDVDHDPNTLVADLVSSRKVLHVAEYAGKTFEENLHHSTDHHAREFGDLVARKDLAEKAIRACLTSRNEFLRDMFVRFGRTENEALAFQKSTLDTVKAILRRRILLKKRGIDATKYRRNLTNKVLRKNHFQWQEVMRILEDKKASGDIMFQTNIPNAYLKRVARHTRQLLQGITSTLTYDDLIQDLGGKFRRILEYMHDDEVVFSRNIDDLKDRIKHQEKEISYLEHVHHESTHAVERAEKMYWMSAGSYTQSELVRANMMEEIGQVLQDHQDICTKCTEQLVELNEKFYKTSDGCMNVCTEMVRRYPSAMHSIKNPQTCHSPNMESTTELTRTFQILLALTRARDPEETVKVFYGQVQQATHLQAQVDRLEHLLKTVLRPEFSMFEQEHETNEATVLTRAVAAEKAIRDLQDSFDLKVEEARVLINTQRDNAQEFENFAEALFAINDRIGHTFGRATWSPQQIGETTSDQSVRQLNSRQQSVAELVDATGKNLRFIADKMTNLFRMPWPKLQLLVEDSQFLEYRGSKIPAVNNRTTFDTATELMSTEKMRDPLPTPHPRFLTNAHFKNANQQIVERARLEELARLNKARKEAEKEEHHDAAPEPPKKKDKAKGKK</sequence>
<feature type="region of interest" description="Disordered" evidence="1">
    <location>
        <begin position="599"/>
        <end position="629"/>
    </location>
</feature>
<proteinExistence type="predicted"/>
<feature type="compositionally biased region" description="Basic and acidic residues" evidence="1">
    <location>
        <begin position="599"/>
        <end position="620"/>
    </location>
</feature>
<organism evidence="2 3">
    <name type="scientific">Hypsibius exemplaris</name>
    <name type="common">Freshwater tardigrade</name>
    <dbReference type="NCBI Taxonomy" id="2072580"/>
    <lineage>
        <taxon>Eukaryota</taxon>
        <taxon>Metazoa</taxon>
        <taxon>Ecdysozoa</taxon>
        <taxon>Tardigrada</taxon>
        <taxon>Eutardigrada</taxon>
        <taxon>Parachela</taxon>
        <taxon>Hypsibioidea</taxon>
        <taxon>Hypsibiidae</taxon>
        <taxon>Hypsibius</taxon>
    </lineage>
</organism>
<evidence type="ECO:0000313" key="3">
    <source>
        <dbReference type="Proteomes" id="UP000192578"/>
    </source>
</evidence>
<accession>A0A1W0X139</accession>
<name>A0A1W0X139_HYPEX</name>
<dbReference type="AlphaFoldDB" id="A0A1W0X139"/>
<dbReference type="EMBL" id="MTYJ01000025">
    <property type="protein sequence ID" value="OQV21153.1"/>
    <property type="molecule type" value="Genomic_DNA"/>
</dbReference>
<protein>
    <submittedName>
        <fullName evidence="2">Uncharacterized protein</fullName>
    </submittedName>
</protein>
<gene>
    <name evidence="2" type="ORF">BV898_04914</name>
</gene>